<accession>M2RDB3</accession>
<feature type="region of interest" description="Disordered" evidence="1">
    <location>
        <begin position="1"/>
        <end position="41"/>
    </location>
</feature>
<feature type="compositionally biased region" description="Low complexity" evidence="1">
    <location>
        <begin position="202"/>
        <end position="212"/>
    </location>
</feature>
<dbReference type="OrthoDB" id="687730at2759"/>
<keyword evidence="3" id="KW-1185">Reference proteome</keyword>
<reference evidence="2 3" key="1">
    <citation type="journal article" date="2012" name="Proc. Natl. Acad. Sci. U.S.A.">
        <title>Comparative genomics of Ceriporiopsis subvermispora and Phanerochaete chrysosporium provide insight into selective ligninolysis.</title>
        <authorList>
            <person name="Fernandez-Fueyo E."/>
            <person name="Ruiz-Duenas F.J."/>
            <person name="Ferreira P."/>
            <person name="Floudas D."/>
            <person name="Hibbett D.S."/>
            <person name="Canessa P."/>
            <person name="Larrondo L.F."/>
            <person name="James T.Y."/>
            <person name="Seelenfreund D."/>
            <person name="Lobos S."/>
            <person name="Polanco R."/>
            <person name="Tello M."/>
            <person name="Honda Y."/>
            <person name="Watanabe T."/>
            <person name="Watanabe T."/>
            <person name="Ryu J.S."/>
            <person name="Kubicek C.P."/>
            <person name="Schmoll M."/>
            <person name="Gaskell J."/>
            <person name="Hammel K.E."/>
            <person name="St John F.J."/>
            <person name="Vanden Wymelenberg A."/>
            <person name="Sabat G."/>
            <person name="Splinter BonDurant S."/>
            <person name="Syed K."/>
            <person name="Yadav J.S."/>
            <person name="Doddapaneni H."/>
            <person name="Subramanian V."/>
            <person name="Lavin J.L."/>
            <person name="Oguiza J.A."/>
            <person name="Perez G."/>
            <person name="Pisabarro A.G."/>
            <person name="Ramirez L."/>
            <person name="Santoyo F."/>
            <person name="Master E."/>
            <person name="Coutinho P.M."/>
            <person name="Henrissat B."/>
            <person name="Lombard V."/>
            <person name="Magnuson J.K."/>
            <person name="Kuees U."/>
            <person name="Hori C."/>
            <person name="Igarashi K."/>
            <person name="Samejima M."/>
            <person name="Held B.W."/>
            <person name="Barry K.W."/>
            <person name="LaButti K.M."/>
            <person name="Lapidus A."/>
            <person name="Lindquist E.A."/>
            <person name="Lucas S.M."/>
            <person name="Riley R."/>
            <person name="Salamov A.A."/>
            <person name="Hoffmeister D."/>
            <person name="Schwenk D."/>
            <person name="Hadar Y."/>
            <person name="Yarden O."/>
            <person name="de Vries R.P."/>
            <person name="Wiebenga A."/>
            <person name="Stenlid J."/>
            <person name="Eastwood D."/>
            <person name="Grigoriev I.V."/>
            <person name="Berka R.M."/>
            <person name="Blanchette R.A."/>
            <person name="Kersten P."/>
            <person name="Martinez A.T."/>
            <person name="Vicuna R."/>
            <person name="Cullen D."/>
        </authorList>
    </citation>
    <scope>NUCLEOTIDE SEQUENCE [LARGE SCALE GENOMIC DNA]</scope>
    <source>
        <strain evidence="2 3">B</strain>
    </source>
</reference>
<protein>
    <recommendedName>
        <fullName evidence="4">FHA domain-containing protein</fullName>
    </recommendedName>
</protein>
<dbReference type="STRING" id="914234.M2RDB3"/>
<proteinExistence type="predicted"/>
<feature type="compositionally biased region" description="Basic and acidic residues" evidence="1">
    <location>
        <begin position="302"/>
        <end position="311"/>
    </location>
</feature>
<feature type="region of interest" description="Disordered" evidence="1">
    <location>
        <begin position="165"/>
        <end position="240"/>
    </location>
</feature>
<dbReference type="AlphaFoldDB" id="M2RDB3"/>
<evidence type="ECO:0008006" key="4">
    <source>
        <dbReference type="Google" id="ProtNLM"/>
    </source>
</evidence>
<gene>
    <name evidence="2" type="ORF">CERSUDRAFT_66038</name>
</gene>
<dbReference type="HOGENOM" id="CLU_696383_0_0_1"/>
<evidence type="ECO:0000256" key="1">
    <source>
        <dbReference type="SAM" id="MobiDB-lite"/>
    </source>
</evidence>
<sequence length="396" mass="42548">MGEGDPPQDAQDGSISSADSANTPPKATCTVRLKPDPASPDALQFDPITRELVPGQPIQLGRYFTKYGDIGVAANAKASKRVAFMTMAVDRSHVKLSVDAAGKLFVAPDKTDFATFVQDRQLSQEGPGSLLTELTNGDILQLGTSSPSGQESSHRCVRAVIEVEASHESGGSLEDTPEQTETETTSSSEGATTPVTSSSNDLATPLPATTATINGTFMKPRSDAHIYPADPHREREPQRVGTLTPTFKQRFRTSVVNGLRLPSKVRRRPWRPRSQDAEAGSSPALSHSHMEPLSTSSSEAGANDHEGHDGVSSRPSCKSRRSHFVRGETAYGQDRPCHLHVDPPSEESAYVCCFSWLPVLWGHVRNLTPRLDTSENIPLELIPGAPVPASSISRPS</sequence>
<feature type="compositionally biased region" description="Basic and acidic residues" evidence="1">
    <location>
        <begin position="220"/>
        <end position="238"/>
    </location>
</feature>
<dbReference type="EMBL" id="KB445798">
    <property type="protein sequence ID" value="EMD36412.1"/>
    <property type="molecule type" value="Genomic_DNA"/>
</dbReference>
<evidence type="ECO:0000313" key="2">
    <source>
        <dbReference type="EMBL" id="EMD36412.1"/>
    </source>
</evidence>
<evidence type="ECO:0000313" key="3">
    <source>
        <dbReference type="Proteomes" id="UP000016930"/>
    </source>
</evidence>
<feature type="compositionally biased region" description="Low complexity" evidence="1">
    <location>
        <begin position="182"/>
        <end position="193"/>
    </location>
</feature>
<dbReference type="Proteomes" id="UP000016930">
    <property type="component" value="Unassembled WGS sequence"/>
</dbReference>
<organism evidence="2 3">
    <name type="scientific">Ceriporiopsis subvermispora (strain B)</name>
    <name type="common">White-rot fungus</name>
    <name type="synonym">Gelatoporia subvermispora</name>
    <dbReference type="NCBI Taxonomy" id="914234"/>
    <lineage>
        <taxon>Eukaryota</taxon>
        <taxon>Fungi</taxon>
        <taxon>Dikarya</taxon>
        <taxon>Basidiomycota</taxon>
        <taxon>Agaricomycotina</taxon>
        <taxon>Agaricomycetes</taxon>
        <taxon>Polyporales</taxon>
        <taxon>Gelatoporiaceae</taxon>
        <taxon>Gelatoporia</taxon>
    </lineage>
</organism>
<dbReference type="Gene3D" id="2.60.200.20">
    <property type="match status" value="1"/>
</dbReference>
<feature type="region of interest" description="Disordered" evidence="1">
    <location>
        <begin position="258"/>
        <end position="323"/>
    </location>
</feature>
<feature type="compositionally biased region" description="Polar residues" evidence="1">
    <location>
        <begin position="11"/>
        <end position="25"/>
    </location>
</feature>
<name>M2RDB3_CERS8</name>